<dbReference type="RefSeq" id="WP_188716559.1">
    <property type="nucleotide sequence ID" value="NZ_BAABBD010000006.1"/>
</dbReference>
<dbReference type="PANTHER" id="PTHR30346">
    <property type="entry name" value="TRANSCRIPTIONAL DUAL REGULATOR HCAR-RELATED"/>
    <property type="match status" value="1"/>
</dbReference>
<dbReference type="InterPro" id="IPR036388">
    <property type="entry name" value="WH-like_DNA-bd_sf"/>
</dbReference>
<evidence type="ECO:0000256" key="4">
    <source>
        <dbReference type="ARBA" id="ARBA00023163"/>
    </source>
</evidence>
<dbReference type="InterPro" id="IPR005119">
    <property type="entry name" value="LysR_subst-bd"/>
</dbReference>
<evidence type="ECO:0000256" key="1">
    <source>
        <dbReference type="ARBA" id="ARBA00009437"/>
    </source>
</evidence>
<evidence type="ECO:0000256" key="2">
    <source>
        <dbReference type="ARBA" id="ARBA00023015"/>
    </source>
</evidence>
<dbReference type="Pfam" id="PF00126">
    <property type="entry name" value="HTH_1"/>
    <property type="match status" value="1"/>
</dbReference>
<keyword evidence="4" id="KW-0804">Transcription</keyword>
<dbReference type="Gene3D" id="3.40.190.10">
    <property type="entry name" value="Periplasmic binding protein-like II"/>
    <property type="match status" value="2"/>
</dbReference>
<keyword evidence="3" id="KW-0238">DNA-binding</keyword>
<accession>A0ABQ2KGK8</accession>
<dbReference type="SUPFAM" id="SSF53850">
    <property type="entry name" value="Periplasmic binding protein-like II"/>
    <property type="match status" value="1"/>
</dbReference>
<evidence type="ECO:0000313" key="7">
    <source>
        <dbReference type="Proteomes" id="UP000626982"/>
    </source>
</evidence>
<dbReference type="PROSITE" id="PS50931">
    <property type="entry name" value="HTH_LYSR"/>
    <property type="match status" value="1"/>
</dbReference>
<feature type="domain" description="HTH lysR-type" evidence="5">
    <location>
        <begin position="9"/>
        <end position="67"/>
    </location>
</feature>
<gene>
    <name evidence="6" type="ORF">GCM10010968_09380</name>
</gene>
<dbReference type="InterPro" id="IPR036390">
    <property type="entry name" value="WH_DNA-bd_sf"/>
</dbReference>
<dbReference type="InterPro" id="IPR000847">
    <property type="entry name" value="LysR_HTH_N"/>
</dbReference>
<comment type="caution">
    <text evidence="6">The sequence shown here is derived from an EMBL/GenBank/DDBJ whole genome shotgun (WGS) entry which is preliminary data.</text>
</comment>
<dbReference type="Pfam" id="PF03466">
    <property type="entry name" value="LysR_substrate"/>
    <property type="match status" value="1"/>
</dbReference>
<organism evidence="6 7">
    <name type="scientific">Agrococcus terreus</name>
    <dbReference type="NCBI Taxonomy" id="574649"/>
    <lineage>
        <taxon>Bacteria</taxon>
        <taxon>Bacillati</taxon>
        <taxon>Actinomycetota</taxon>
        <taxon>Actinomycetes</taxon>
        <taxon>Micrococcales</taxon>
        <taxon>Microbacteriaceae</taxon>
        <taxon>Agrococcus</taxon>
    </lineage>
</organism>
<dbReference type="SUPFAM" id="SSF46785">
    <property type="entry name" value="Winged helix' DNA-binding domain"/>
    <property type="match status" value="1"/>
</dbReference>
<reference evidence="7" key="1">
    <citation type="journal article" date="2019" name="Int. J. Syst. Evol. Microbiol.">
        <title>The Global Catalogue of Microorganisms (GCM) 10K type strain sequencing project: providing services to taxonomists for standard genome sequencing and annotation.</title>
        <authorList>
            <consortium name="The Broad Institute Genomics Platform"/>
            <consortium name="The Broad Institute Genome Sequencing Center for Infectious Disease"/>
            <person name="Wu L."/>
            <person name="Ma J."/>
        </authorList>
    </citation>
    <scope>NUCLEOTIDE SEQUENCE [LARGE SCALE GENOMIC DNA]</scope>
    <source>
        <strain evidence="7">CGMCC 1.6960</strain>
    </source>
</reference>
<keyword evidence="2" id="KW-0805">Transcription regulation</keyword>
<sequence length="311" mass="33065">MDALDAPAFTLRQLSFLVCAADEGTVAGAAARLRVSPSAVSDALSELERSLGTRLAVRRPARGMTLTSSGAEVVARARTLLAASRELEGSLRGAPGELVGPIAIGCYPTLAPTILPPLLERFGQQHPRVSLEVVEATHDRLEHRLESGELDVAFTYDTLVHGQPRRATLFELIAHVVVAADDPVAGQERVRLADLAERDLVLLDAPPSTQHTLSLFAAAGVAPRVRHRVQSAEAVRALVGRGLGYGVLVQRPAVPVSFEGRPLAIREIEPAVPPVGVEVVWPAGSEPTERTAELIRFARAQRWTVATGAAA</sequence>
<dbReference type="PANTHER" id="PTHR30346:SF0">
    <property type="entry name" value="HCA OPERON TRANSCRIPTIONAL ACTIVATOR HCAR"/>
    <property type="match status" value="1"/>
</dbReference>
<comment type="similarity">
    <text evidence="1">Belongs to the LysR transcriptional regulatory family.</text>
</comment>
<name>A0ABQ2KGK8_9MICO</name>
<dbReference type="EMBL" id="BMLM01000001">
    <property type="protein sequence ID" value="GGN80980.1"/>
    <property type="molecule type" value="Genomic_DNA"/>
</dbReference>
<dbReference type="Proteomes" id="UP000626982">
    <property type="component" value="Unassembled WGS sequence"/>
</dbReference>
<evidence type="ECO:0000256" key="3">
    <source>
        <dbReference type="ARBA" id="ARBA00023125"/>
    </source>
</evidence>
<evidence type="ECO:0000259" key="5">
    <source>
        <dbReference type="PROSITE" id="PS50931"/>
    </source>
</evidence>
<keyword evidence="7" id="KW-1185">Reference proteome</keyword>
<evidence type="ECO:0000313" key="6">
    <source>
        <dbReference type="EMBL" id="GGN80980.1"/>
    </source>
</evidence>
<protein>
    <submittedName>
        <fullName evidence="6">LysR family transcriptional regulator</fullName>
    </submittedName>
</protein>
<dbReference type="Gene3D" id="1.10.10.10">
    <property type="entry name" value="Winged helix-like DNA-binding domain superfamily/Winged helix DNA-binding domain"/>
    <property type="match status" value="1"/>
</dbReference>
<proteinExistence type="inferred from homology"/>